<organism evidence="1 2">
    <name type="scientific">Cannabis sativa</name>
    <name type="common">Hemp</name>
    <name type="synonym">Marijuana</name>
    <dbReference type="NCBI Taxonomy" id="3483"/>
    <lineage>
        <taxon>Eukaryota</taxon>
        <taxon>Viridiplantae</taxon>
        <taxon>Streptophyta</taxon>
        <taxon>Embryophyta</taxon>
        <taxon>Tracheophyta</taxon>
        <taxon>Spermatophyta</taxon>
        <taxon>Magnoliopsida</taxon>
        <taxon>eudicotyledons</taxon>
        <taxon>Gunneridae</taxon>
        <taxon>Pentapetalae</taxon>
        <taxon>rosids</taxon>
        <taxon>fabids</taxon>
        <taxon>Rosales</taxon>
        <taxon>Cannabaceae</taxon>
        <taxon>Cannabis</taxon>
    </lineage>
</organism>
<accession>A0A803Q5X9</accession>
<keyword evidence="2" id="KW-1185">Reference proteome</keyword>
<sequence>MQRRVGACSFPIDPARLEAIGGMGISLIRLPFFLYKSLWSDKKDPMDKLANAKQALKQFRVNIADKSKAFEAAPTTPSKTSRVIDLYEDGVPNEPLVQKRSVKVEERDAKKAKLDALAAKRRD</sequence>
<evidence type="ECO:0000313" key="1">
    <source>
        <dbReference type="EnsemblPlants" id="cds.evm.model.07.666"/>
    </source>
</evidence>
<dbReference type="AlphaFoldDB" id="A0A803Q5X9"/>
<protein>
    <submittedName>
        <fullName evidence="1">Uncharacterized protein</fullName>
    </submittedName>
</protein>
<dbReference type="Gramene" id="evm.model.07.666">
    <property type="protein sequence ID" value="cds.evm.model.07.666"/>
    <property type="gene ID" value="evm.TU.07.666"/>
</dbReference>
<dbReference type="Proteomes" id="UP000596661">
    <property type="component" value="Chromosome 7"/>
</dbReference>
<reference evidence="1" key="1">
    <citation type="submission" date="2018-11" db="EMBL/GenBank/DDBJ databases">
        <authorList>
            <person name="Grassa J C."/>
        </authorList>
    </citation>
    <scope>NUCLEOTIDE SEQUENCE [LARGE SCALE GENOMIC DNA]</scope>
</reference>
<dbReference type="EnsemblPlants" id="evm.model.07.666">
    <property type="protein sequence ID" value="cds.evm.model.07.666"/>
    <property type="gene ID" value="evm.TU.07.666"/>
</dbReference>
<reference evidence="1" key="2">
    <citation type="submission" date="2021-03" db="UniProtKB">
        <authorList>
            <consortium name="EnsemblPlants"/>
        </authorList>
    </citation>
    <scope>IDENTIFICATION</scope>
</reference>
<proteinExistence type="predicted"/>
<dbReference type="EMBL" id="UZAU01000640">
    <property type="status" value="NOT_ANNOTATED_CDS"/>
    <property type="molecule type" value="Genomic_DNA"/>
</dbReference>
<evidence type="ECO:0000313" key="2">
    <source>
        <dbReference type="Proteomes" id="UP000596661"/>
    </source>
</evidence>
<name>A0A803Q5X9_CANSA</name>